<dbReference type="EMBL" id="GBXM01075924">
    <property type="protein sequence ID" value="JAH32653.1"/>
    <property type="molecule type" value="Transcribed_RNA"/>
</dbReference>
<name>A0A0E9RWJ6_ANGAN</name>
<protein>
    <submittedName>
        <fullName evidence="1">Uncharacterized protein</fullName>
    </submittedName>
</protein>
<accession>A0A0E9RWJ6</accession>
<reference evidence="1" key="1">
    <citation type="submission" date="2014-11" db="EMBL/GenBank/DDBJ databases">
        <authorList>
            <person name="Amaro Gonzalez C."/>
        </authorList>
    </citation>
    <scope>NUCLEOTIDE SEQUENCE</scope>
</reference>
<organism evidence="1">
    <name type="scientific">Anguilla anguilla</name>
    <name type="common">European freshwater eel</name>
    <name type="synonym">Muraena anguilla</name>
    <dbReference type="NCBI Taxonomy" id="7936"/>
    <lineage>
        <taxon>Eukaryota</taxon>
        <taxon>Metazoa</taxon>
        <taxon>Chordata</taxon>
        <taxon>Craniata</taxon>
        <taxon>Vertebrata</taxon>
        <taxon>Euteleostomi</taxon>
        <taxon>Actinopterygii</taxon>
        <taxon>Neopterygii</taxon>
        <taxon>Teleostei</taxon>
        <taxon>Anguilliformes</taxon>
        <taxon>Anguillidae</taxon>
        <taxon>Anguilla</taxon>
    </lineage>
</organism>
<proteinExistence type="predicted"/>
<evidence type="ECO:0000313" key="1">
    <source>
        <dbReference type="EMBL" id="JAH32653.1"/>
    </source>
</evidence>
<sequence length="43" mass="4999">MSTFLLFSRIIKKFTLLKKYVICHNLLSSGIWEYHSIACGKHA</sequence>
<dbReference type="AlphaFoldDB" id="A0A0E9RWJ6"/>
<reference evidence="1" key="2">
    <citation type="journal article" date="2015" name="Fish Shellfish Immunol.">
        <title>Early steps in the European eel (Anguilla anguilla)-Vibrio vulnificus interaction in the gills: Role of the RtxA13 toxin.</title>
        <authorList>
            <person name="Callol A."/>
            <person name="Pajuelo D."/>
            <person name="Ebbesson L."/>
            <person name="Teles M."/>
            <person name="MacKenzie S."/>
            <person name="Amaro C."/>
        </authorList>
    </citation>
    <scope>NUCLEOTIDE SEQUENCE</scope>
</reference>